<dbReference type="Proteomes" id="UP000266841">
    <property type="component" value="Unassembled WGS sequence"/>
</dbReference>
<proteinExistence type="predicted"/>
<gene>
    <name evidence="3" type="ORF">THAOC_21272</name>
</gene>
<protein>
    <submittedName>
        <fullName evidence="3">Uncharacterized protein</fullName>
    </submittedName>
</protein>
<evidence type="ECO:0000256" key="2">
    <source>
        <dbReference type="SAM" id="Phobius"/>
    </source>
</evidence>
<evidence type="ECO:0000256" key="1">
    <source>
        <dbReference type="SAM" id="MobiDB-lite"/>
    </source>
</evidence>
<accession>K0S1F6</accession>
<organism evidence="3 4">
    <name type="scientific">Thalassiosira oceanica</name>
    <name type="common">Marine diatom</name>
    <dbReference type="NCBI Taxonomy" id="159749"/>
    <lineage>
        <taxon>Eukaryota</taxon>
        <taxon>Sar</taxon>
        <taxon>Stramenopiles</taxon>
        <taxon>Ochrophyta</taxon>
        <taxon>Bacillariophyta</taxon>
        <taxon>Coscinodiscophyceae</taxon>
        <taxon>Thalassiosirophycidae</taxon>
        <taxon>Thalassiosirales</taxon>
        <taxon>Thalassiosiraceae</taxon>
        <taxon>Thalassiosira</taxon>
    </lineage>
</organism>
<evidence type="ECO:0000313" key="3">
    <source>
        <dbReference type="EMBL" id="EJK58594.1"/>
    </source>
</evidence>
<feature type="compositionally biased region" description="Basic and acidic residues" evidence="1">
    <location>
        <begin position="362"/>
        <end position="378"/>
    </location>
</feature>
<dbReference type="EMBL" id="AGNL01024805">
    <property type="protein sequence ID" value="EJK58594.1"/>
    <property type="molecule type" value="Genomic_DNA"/>
</dbReference>
<reference evidence="3 4" key="1">
    <citation type="journal article" date="2012" name="Genome Biol.">
        <title>Genome and low-iron response of an oceanic diatom adapted to chronic iron limitation.</title>
        <authorList>
            <person name="Lommer M."/>
            <person name="Specht M."/>
            <person name="Roy A.S."/>
            <person name="Kraemer L."/>
            <person name="Andreson R."/>
            <person name="Gutowska M.A."/>
            <person name="Wolf J."/>
            <person name="Bergner S.V."/>
            <person name="Schilhabel M.B."/>
            <person name="Klostermeier U.C."/>
            <person name="Beiko R.G."/>
            <person name="Rosenstiel P."/>
            <person name="Hippler M."/>
            <person name="Laroche J."/>
        </authorList>
    </citation>
    <scope>NUCLEOTIDE SEQUENCE [LARGE SCALE GENOMIC DNA]</scope>
    <source>
        <strain evidence="3 4">CCMP1005</strain>
    </source>
</reference>
<feature type="region of interest" description="Disordered" evidence="1">
    <location>
        <begin position="343"/>
        <end position="378"/>
    </location>
</feature>
<name>K0S1F6_THAOC</name>
<keyword evidence="2" id="KW-0812">Transmembrane</keyword>
<comment type="caution">
    <text evidence="3">The sequence shown here is derived from an EMBL/GenBank/DDBJ whole genome shotgun (WGS) entry which is preliminary data.</text>
</comment>
<feature type="transmembrane region" description="Helical" evidence="2">
    <location>
        <begin position="76"/>
        <end position="95"/>
    </location>
</feature>
<keyword evidence="2" id="KW-1133">Transmembrane helix</keyword>
<keyword evidence="4" id="KW-1185">Reference proteome</keyword>
<sequence>MLQTRQPIMPRQMAVYSAYAVAGGSIAITLMLRHFGITFAGETWLPATDAPLRPSIYSHRNFPPTVAANTLLSWDYGNAIAALVAVGGYLLENMSTRKAQRQEKQMERVEAQSHELLVPVTVQFQGLWILAVHSFVDKQSEQFIDKPEHKETKRRLEMMSDTTLRKASMFERPFMLNSSLTSPMLMDIMTVPDTMCWRIASKTELPKFLHDEIAKSDRESDLWNDYEMFIRHTFLPLVTNIADIVHEHGHLMEPVPASRLREMYGKESNGYGMRWEISPRSFFYSFWLTYSMSWNELIAKWDDGNKKDIRPYVNFPCGLMPFNVEAQSIVAKVEQELIGMSQMHGHGDRKDSADMASTPSKHLGEKFGSRRSCDVANK</sequence>
<keyword evidence="2" id="KW-0472">Membrane</keyword>
<dbReference type="AlphaFoldDB" id="K0S1F6"/>
<evidence type="ECO:0000313" key="4">
    <source>
        <dbReference type="Proteomes" id="UP000266841"/>
    </source>
</evidence>
<feature type="transmembrane region" description="Helical" evidence="2">
    <location>
        <begin position="12"/>
        <end position="32"/>
    </location>
</feature>